<evidence type="ECO:0000256" key="2">
    <source>
        <dbReference type="ARBA" id="ARBA00023015"/>
    </source>
</evidence>
<dbReference type="Proteomes" id="UP000637267">
    <property type="component" value="Unassembled WGS sequence"/>
</dbReference>
<dbReference type="Gene3D" id="3.40.190.10">
    <property type="entry name" value="Periplasmic binding protein-like II"/>
    <property type="match status" value="2"/>
</dbReference>
<dbReference type="PROSITE" id="PS50931">
    <property type="entry name" value="HTH_LYSR"/>
    <property type="match status" value="1"/>
</dbReference>
<comment type="caution">
    <text evidence="6">The sequence shown here is derived from an EMBL/GenBank/DDBJ whole genome shotgun (WGS) entry which is preliminary data.</text>
</comment>
<sequence length="318" mass="35120">MPQLPPLPALRAFEAVSRLGSVVQAAGELCVTHGAVSHQLRALEEFLGVPLFQRQGKRLILSDEGRVYAMQIRTSLAEIEEATQWVLAGPRPNELVIAVIPSFASHWLLPRLARFQAQFPEYRIRLRASLAFDDLRGGVVDMAIRMGNGQWPDVKQSFLFEDHLVAVAAPHFNGGDLPQTPRAMLKSTILRSVENWRPWFQAAGISAAEPDGLHCNDSNLLIEALKLGLGIALTRFSLVAGLLARGELVQLGPISVPYPNRGYWLVWPGRTDGTRKLKDFSAWLIDEVKQFEDARPQVLRSVQAGKKSPATPGEDAQV</sequence>
<dbReference type="EMBL" id="BMLX01000010">
    <property type="protein sequence ID" value="GGP24128.1"/>
    <property type="molecule type" value="Genomic_DNA"/>
</dbReference>
<keyword evidence="2" id="KW-0805">Transcription regulation</keyword>
<evidence type="ECO:0000256" key="3">
    <source>
        <dbReference type="ARBA" id="ARBA00023125"/>
    </source>
</evidence>
<dbReference type="Pfam" id="PF03466">
    <property type="entry name" value="LysR_substrate"/>
    <property type="match status" value="1"/>
</dbReference>
<evidence type="ECO:0000313" key="7">
    <source>
        <dbReference type="Proteomes" id="UP000637267"/>
    </source>
</evidence>
<dbReference type="InterPro" id="IPR036388">
    <property type="entry name" value="WH-like_DNA-bd_sf"/>
</dbReference>
<dbReference type="SUPFAM" id="SSF53850">
    <property type="entry name" value="Periplasmic binding protein-like II"/>
    <property type="match status" value="1"/>
</dbReference>
<name>A0ABQ2PFM9_9NEIS</name>
<dbReference type="SUPFAM" id="SSF46785">
    <property type="entry name" value="Winged helix' DNA-binding domain"/>
    <property type="match status" value="1"/>
</dbReference>
<dbReference type="InterPro" id="IPR058163">
    <property type="entry name" value="LysR-type_TF_proteobact-type"/>
</dbReference>
<evidence type="ECO:0000259" key="5">
    <source>
        <dbReference type="PROSITE" id="PS50931"/>
    </source>
</evidence>
<evidence type="ECO:0000256" key="1">
    <source>
        <dbReference type="ARBA" id="ARBA00009437"/>
    </source>
</evidence>
<comment type="similarity">
    <text evidence="1">Belongs to the LysR transcriptional regulatory family.</text>
</comment>
<proteinExistence type="inferred from homology"/>
<keyword evidence="4" id="KW-0804">Transcription</keyword>
<dbReference type="PANTHER" id="PTHR30537:SF79">
    <property type="entry name" value="TRANSCRIPTIONAL REGULATOR-RELATED"/>
    <property type="match status" value="1"/>
</dbReference>
<dbReference type="Gene3D" id="1.10.10.10">
    <property type="entry name" value="Winged helix-like DNA-binding domain superfamily/Winged helix DNA-binding domain"/>
    <property type="match status" value="1"/>
</dbReference>
<gene>
    <name evidence="6" type="ORF">GCM10010970_41280</name>
</gene>
<keyword evidence="3" id="KW-0238">DNA-binding</keyword>
<dbReference type="InterPro" id="IPR000847">
    <property type="entry name" value="LysR_HTH_N"/>
</dbReference>
<dbReference type="RefSeq" id="WP_188707173.1">
    <property type="nucleotide sequence ID" value="NZ_BMLX01000010.1"/>
</dbReference>
<dbReference type="CDD" id="cd08432">
    <property type="entry name" value="PBP2_GcdR_TrpI_HvrB_AmpR_like"/>
    <property type="match status" value="1"/>
</dbReference>
<dbReference type="Pfam" id="PF00126">
    <property type="entry name" value="HTH_1"/>
    <property type="match status" value="1"/>
</dbReference>
<accession>A0ABQ2PFM9</accession>
<organism evidence="6 7">
    <name type="scientific">Silvimonas iriomotensis</name>
    <dbReference type="NCBI Taxonomy" id="449662"/>
    <lineage>
        <taxon>Bacteria</taxon>
        <taxon>Pseudomonadati</taxon>
        <taxon>Pseudomonadota</taxon>
        <taxon>Betaproteobacteria</taxon>
        <taxon>Neisseriales</taxon>
        <taxon>Chitinibacteraceae</taxon>
        <taxon>Silvimonas</taxon>
    </lineage>
</organism>
<dbReference type="InterPro" id="IPR036390">
    <property type="entry name" value="WH_DNA-bd_sf"/>
</dbReference>
<evidence type="ECO:0000313" key="6">
    <source>
        <dbReference type="EMBL" id="GGP24128.1"/>
    </source>
</evidence>
<reference evidence="7" key="1">
    <citation type="journal article" date="2019" name="Int. J. Syst. Evol. Microbiol.">
        <title>The Global Catalogue of Microorganisms (GCM) 10K type strain sequencing project: providing services to taxonomists for standard genome sequencing and annotation.</title>
        <authorList>
            <consortium name="The Broad Institute Genomics Platform"/>
            <consortium name="The Broad Institute Genome Sequencing Center for Infectious Disease"/>
            <person name="Wu L."/>
            <person name="Ma J."/>
        </authorList>
    </citation>
    <scope>NUCLEOTIDE SEQUENCE [LARGE SCALE GENOMIC DNA]</scope>
    <source>
        <strain evidence="7">CGMCC 1.8859</strain>
    </source>
</reference>
<feature type="domain" description="HTH lysR-type" evidence="5">
    <location>
        <begin position="5"/>
        <end position="62"/>
    </location>
</feature>
<dbReference type="InterPro" id="IPR005119">
    <property type="entry name" value="LysR_subst-bd"/>
</dbReference>
<keyword evidence="7" id="KW-1185">Reference proteome</keyword>
<protein>
    <submittedName>
        <fullName evidence="6">Transcriptional regulator</fullName>
    </submittedName>
</protein>
<evidence type="ECO:0000256" key="4">
    <source>
        <dbReference type="ARBA" id="ARBA00023163"/>
    </source>
</evidence>
<dbReference type="PANTHER" id="PTHR30537">
    <property type="entry name" value="HTH-TYPE TRANSCRIPTIONAL REGULATOR"/>
    <property type="match status" value="1"/>
</dbReference>